<organism evidence="1 2">
    <name type="scientific">Aquimarina litoralis</name>
    <dbReference type="NCBI Taxonomy" id="584605"/>
    <lineage>
        <taxon>Bacteria</taxon>
        <taxon>Pseudomonadati</taxon>
        <taxon>Bacteroidota</taxon>
        <taxon>Flavobacteriia</taxon>
        <taxon>Flavobacteriales</taxon>
        <taxon>Flavobacteriaceae</taxon>
        <taxon>Aquimarina</taxon>
    </lineage>
</organism>
<evidence type="ECO:0000313" key="2">
    <source>
        <dbReference type="Proteomes" id="UP001501758"/>
    </source>
</evidence>
<dbReference type="Proteomes" id="UP001501758">
    <property type="component" value="Unassembled WGS sequence"/>
</dbReference>
<dbReference type="Gene3D" id="3.40.50.12780">
    <property type="entry name" value="N-terminal domain of ligase-like"/>
    <property type="match status" value="1"/>
</dbReference>
<dbReference type="EMBL" id="BAAAGE010000002">
    <property type="protein sequence ID" value="GAA0720741.1"/>
    <property type="molecule type" value="Genomic_DNA"/>
</dbReference>
<dbReference type="InterPro" id="IPR042099">
    <property type="entry name" value="ANL_N_sf"/>
</dbReference>
<dbReference type="RefSeq" id="WP_343912292.1">
    <property type="nucleotide sequence ID" value="NZ_BAAAGE010000002.1"/>
</dbReference>
<sequence>MRVNERIRNLSFWIIDFLRGGKVRKHYQDVKHIIEKPNHPLSLGKKEQYLNDLLKHATGTSNYYKNINPNSLQNFPVINKEIIKLSYKDIQSQIHINTQKVGVSTSGSTGASFTVYQNLDKKNRNTADIIYFSELCGFTIGYRLYYLRFWNMFKKKNGLASFFQNIIPINVFELSEEAVKKLITILKQDSSNKGMLGYASSFDKICKYLESINSKPIDCKLRSVIGMSERLDPNTKIQMKKYFNVDMVSRYSNAENGMLAQQPIKKEYFKINWASYYIEILNFDNDERVVPGTIGRIVITDLFNYDTPMIRYDTGDIGIMNYEKDHNASELVLTKVEGRKMDMIRNTSGEILSTSILLIINKYKQVKQRQIIQKTEKEYVFKLKIEETTFDQETEFIQEFRGYLGEDADIRIEYVSEIPLLNSGKQRAIVNEFVA</sequence>
<dbReference type="PANTHER" id="PTHR36932">
    <property type="entry name" value="CAPSULAR POLYSACCHARIDE BIOSYNTHESIS PROTEIN"/>
    <property type="match status" value="1"/>
</dbReference>
<accession>A0ABP3TYH3</accession>
<proteinExistence type="predicted"/>
<keyword evidence="1" id="KW-0436">Ligase</keyword>
<dbReference type="InterPro" id="IPR053158">
    <property type="entry name" value="CapK_Type1_Caps_Biosynth"/>
</dbReference>
<protein>
    <submittedName>
        <fullName evidence="1">Phenylacetate--CoA ligase family protein</fullName>
    </submittedName>
</protein>
<comment type="caution">
    <text evidence="1">The sequence shown here is derived from an EMBL/GenBank/DDBJ whole genome shotgun (WGS) entry which is preliminary data.</text>
</comment>
<keyword evidence="2" id="KW-1185">Reference proteome</keyword>
<reference evidence="2" key="1">
    <citation type="journal article" date="2019" name="Int. J. Syst. Evol. Microbiol.">
        <title>The Global Catalogue of Microorganisms (GCM) 10K type strain sequencing project: providing services to taxonomists for standard genome sequencing and annotation.</title>
        <authorList>
            <consortium name="The Broad Institute Genomics Platform"/>
            <consortium name="The Broad Institute Genome Sequencing Center for Infectious Disease"/>
            <person name="Wu L."/>
            <person name="Ma J."/>
        </authorList>
    </citation>
    <scope>NUCLEOTIDE SEQUENCE [LARGE SCALE GENOMIC DNA]</scope>
    <source>
        <strain evidence="2">JCM 15974</strain>
    </source>
</reference>
<name>A0ABP3TYH3_9FLAO</name>
<dbReference type="GO" id="GO:0016874">
    <property type="term" value="F:ligase activity"/>
    <property type="evidence" value="ECO:0007669"/>
    <property type="project" value="UniProtKB-KW"/>
</dbReference>
<gene>
    <name evidence="1" type="ORF">GCM10009430_21240</name>
</gene>
<evidence type="ECO:0000313" key="1">
    <source>
        <dbReference type="EMBL" id="GAA0720741.1"/>
    </source>
</evidence>
<dbReference type="PANTHER" id="PTHR36932:SF1">
    <property type="entry name" value="CAPSULAR POLYSACCHARIDE BIOSYNTHESIS PROTEIN"/>
    <property type="match status" value="1"/>
</dbReference>
<dbReference type="SUPFAM" id="SSF56801">
    <property type="entry name" value="Acetyl-CoA synthetase-like"/>
    <property type="match status" value="1"/>
</dbReference>